<dbReference type="PROSITE" id="PS00463">
    <property type="entry name" value="ZN2_CY6_FUNGAL_1"/>
    <property type="match status" value="1"/>
</dbReference>
<comment type="subcellular location">
    <subcellularLocation>
        <location evidence="1">Nucleus</location>
    </subcellularLocation>
</comment>
<dbReference type="Pfam" id="PF00172">
    <property type="entry name" value="Zn_clus"/>
    <property type="match status" value="1"/>
</dbReference>
<dbReference type="RefSeq" id="XP_022400846.1">
    <property type="nucleotide sequence ID" value="XM_022546560.1"/>
</dbReference>
<dbReference type="AlphaFoldDB" id="A0A1L9VJP6"/>
<dbReference type="EMBL" id="KV878897">
    <property type="protein sequence ID" value="OJJ84148.1"/>
    <property type="molecule type" value="Genomic_DNA"/>
</dbReference>
<name>A0A1L9VJP6_ASPGL</name>
<dbReference type="PANTHER" id="PTHR37534">
    <property type="entry name" value="TRANSCRIPTIONAL ACTIVATOR PROTEIN UGA3"/>
    <property type="match status" value="1"/>
</dbReference>
<dbReference type="GO" id="GO:0005634">
    <property type="term" value="C:nucleus"/>
    <property type="evidence" value="ECO:0007669"/>
    <property type="project" value="UniProtKB-SubCell"/>
</dbReference>
<keyword evidence="6" id="KW-0472">Membrane</keyword>
<evidence type="ECO:0000256" key="4">
    <source>
        <dbReference type="ARBA" id="ARBA00023163"/>
    </source>
</evidence>
<evidence type="ECO:0000259" key="7">
    <source>
        <dbReference type="PROSITE" id="PS50048"/>
    </source>
</evidence>
<dbReference type="SMART" id="SM00066">
    <property type="entry name" value="GAL4"/>
    <property type="match status" value="1"/>
</dbReference>
<evidence type="ECO:0000256" key="1">
    <source>
        <dbReference type="ARBA" id="ARBA00004123"/>
    </source>
</evidence>
<dbReference type="GO" id="GO:0045944">
    <property type="term" value="P:positive regulation of transcription by RNA polymerase II"/>
    <property type="evidence" value="ECO:0007669"/>
    <property type="project" value="TreeGrafter"/>
</dbReference>
<keyword evidence="3" id="KW-0238">DNA-binding</keyword>
<keyword evidence="6" id="KW-1133">Transmembrane helix</keyword>
<keyword evidence="9" id="KW-1185">Reference proteome</keyword>
<gene>
    <name evidence="8" type="ORF">ASPGLDRAFT_46963</name>
</gene>
<reference evidence="9" key="1">
    <citation type="journal article" date="2017" name="Genome Biol.">
        <title>Comparative genomics reveals high biological diversity and specific adaptations in the industrially and medically important fungal genus Aspergillus.</title>
        <authorList>
            <person name="de Vries R.P."/>
            <person name="Riley R."/>
            <person name="Wiebenga A."/>
            <person name="Aguilar-Osorio G."/>
            <person name="Amillis S."/>
            <person name="Uchima C.A."/>
            <person name="Anderluh G."/>
            <person name="Asadollahi M."/>
            <person name="Askin M."/>
            <person name="Barry K."/>
            <person name="Battaglia E."/>
            <person name="Bayram O."/>
            <person name="Benocci T."/>
            <person name="Braus-Stromeyer S.A."/>
            <person name="Caldana C."/>
            <person name="Canovas D."/>
            <person name="Cerqueira G.C."/>
            <person name="Chen F."/>
            <person name="Chen W."/>
            <person name="Choi C."/>
            <person name="Clum A."/>
            <person name="Dos Santos R.A."/>
            <person name="Damasio A.R."/>
            <person name="Diallinas G."/>
            <person name="Emri T."/>
            <person name="Fekete E."/>
            <person name="Flipphi M."/>
            <person name="Freyberg S."/>
            <person name="Gallo A."/>
            <person name="Gournas C."/>
            <person name="Habgood R."/>
            <person name="Hainaut M."/>
            <person name="Harispe M.L."/>
            <person name="Henrissat B."/>
            <person name="Hilden K.S."/>
            <person name="Hope R."/>
            <person name="Hossain A."/>
            <person name="Karabika E."/>
            <person name="Karaffa L."/>
            <person name="Karanyi Z."/>
            <person name="Krasevec N."/>
            <person name="Kuo A."/>
            <person name="Kusch H."/>
            <person name="LaButti K."/>
            <person name="Lagendijk E.L."/>
            <person name="Lapidus A."/>
            <person name="Levasseur A."/>
            <person name="Lindquist E."/>
            <person name="Lipzen A."/>
            <person name="Logrieco A.F."/>
            <person name="MacCabe A."/>
            <person name="Maekelae M.R."/>
            <person name="Malavazi I."/>
            <person name="Melin P."/>
            <person name="Meyer V."/>
            <person name="Mielnichuk N."/>
            <person name="Miskei M."/>
            <person name="Molnar A.P."/>
            <person name="Mule G."/>
            <person name="Ngan C.Y."/>
            <person name="Orejas M."/>
            <person name="Orosz E."/>
            <person name="Ouedraogo J.P."/>
            <person name="Overkamp K.M."/>
            <person name="Park H.-S."/>
            <person name="Perrone G."/>
            <person name="Piumi F."/>
            <person name="Punt P.J."/>
            <person name="Ram A.F."/>
            <person name="Ramon A."/>
            <person name="Rauscher S."/>
            <person name="Record E."/>
            <person name="Riano-Pachon D.M."/>
            <person name="Robert V."/>
            <person name="Roehrig J."/>
            <person name="Ruller R."/>
            <person name="Salamov A."/>
            <person name="Salih N.S."/>
            <person name="Samson R.A."/>
            <person name="Sandor E."/>
            <person name="Sanguinetti M."/>
            <person name="Schuetze T."/>
            <person name="Sepcic K."/>
            <person name="Shelest E."/>
            <person name="Sherlock G."/>
            <person name="Sophianopoulou V."/>
            <person name="Squina F.M."/>
            <person name="Sun H."/>
            <person name="Susca A."/>
            <person name="Todd R.B."/>
            <person name="Tsang A."/>
            <person name="Unkles S.E."/>
            <person name="van de Wiele N."/>
            <person name="van Rossen-Uffink D."/>
            <person name="Oliveira J.V."/>
            <person name="Vesth T.C."/>
            <person name="Visser J."/>
            <person name="Yu J.-H."/>
            <person name="Zhou M."/>
            <person name="Andersen M.R."/>
            <person name="Archer D.B."/>
            <person name="Baker S.E."/>
            <person name="Benoit I."/>
            <person name="Brakhage A.A."/>
            <person name="Braus G.H."/>
            <person name="Fischer R."/>
            <person name="Frisvad J.C."/>
            <person name="Goldman G.H."/>
            <person name="Houbraken J."/>
            <person name="Oakley B."/>
            <person name="Pocsi I."/>
            <person name="Scazzocchio C."/>
            <person name="Seiboth B."/>
            <person name="vanKuyk P.A."/>
            <person name="Wortman J."/>
            <person name="Dyer P.S."/>
            <person name="Grigoriev I.V."/>
        </authorList>
    </citation>
    <scope>NUCLEOTIDE SEQUENCE [LARGE SCALE GENOMIC DNA]</scope>
    <source>
        <strain evidence="9">CBS 516.65</strain>
    </source>
</reference>
<dbReference type="Proteomes" id="UP000184300">
    <property type="component" value="Unassembled WGS sequence"/>
</dbReference>
<dbReference type="InterPro" id="IPR001138">
    <property type="entry name" value="Zn2Cys6_DnaBD"/>
</dbReference>
<sequence length="492" mass="55164">MVTAGQESSTSYKRSKDGCQSCRHRKKKCDEVRPTCSGCMRNNLSCQWPADTSQPQRQRRRRPCHHNGRLWPRGVRIPQSLADRVTVFAVPSRRMMCRLLDHFTHSSPLWMSIGPGRRDRFLRHVTEFALENPLTLNCILAVSAADLVKYDLEEPELGTMALEFYGGAIAGLSAAVNRELVSESSTEKQVPASDDVLLAILLLCVHEAHNFSDASRIFPHLNAAAIILRQRLCFAPQNPELRTFLLEIFCYFFALIASSHGSSLDIAPAAGVFESISVQGGNVKSQSLLLGPSQELIATIFRVSMLTMYFSKKPMDDERRLELTHIELQLQSLDMSAPTTDTKQNYQGDLSHDDLVLFELYRLACLVYVRKTLDPQASPRDPSLQQIITSFVNELGSLPGGSSLNGLLVWPLVVVGLCAVVSAHQRIIIGRFRTIYKTWRTDIMVRSMEFLRDRWKTYRELEGASGTCGGCPDVTLALYFCLQDLRLPAVLV</sequence>
<dbReference type="InterPro" id="IPR036864">
    <property type="entry name" value="Zn2-C6_fun-type_DNA-bd_sf"/>
</dbReference>
<evidence type="ECO:0000313" key="9">
    <source>
        <dbReference type="Proteomes" id="UP000184300"/>
    </source>
</evidence>
<evidence type="ECO:0000313" key="8">
    <source>
        <dbReference type="EMBL" id="OJJ84148.1"/>
    </source>
</evidence>
<dbReference type="PANTHER" id="PTHR37534:SF16">
    <property type="entry name" value="ZN(II)2CYS6 TRANSCRIPTION FACTOR (EUROFUNG)-RELATED"/>
    <property type="match status" value="1"/>
</dbReference>
<dbReference type="GO" id="GO:0008270">
    <property type="term" value="F:zinc ion binding"/>
    <property type="evidence" value="ECO:0007669"/>
    <property type="project" value="InterPro"/>
</dbReference>
<dbReference type="InterPro" id="IPR021858">
    <property type="entry name" value="Fun_TF"/>
</dbReference>
<keyword evidence="4" id="KW-0804">Transcription</keyword>
<dbReference type="Pfam" id="PF11951">
    <property type="entry name" value="Fungal_trans_2"/>
    <property type="match status" value="1"/>
</dbReference>
<organism evidence="8 9">
    <name type="scientific">Aspergillus glaucus CBS 516.65</name>
    <dbReference type="NCBI Taxonomy" id="1160497"/>
    <lineage>
        <taxon>Eukaryota</taxon>
        <taxon>Fungi</taxon>
        <taxon>Dikarya</taxon>
        <taxon>Ascomycota</taxon>
        <taxon>Pezizomycotina</taxon>
        <taxon>Eurotiomycetes</taxon>
        <taxon>Eurotiomycetidae</taxon>
        <taxon>Eurotiales</taxon>
        <taxon>Aspergillaceae</taxon>
        <taxon>Aspergillus</taxon>
        <taxon>Aspergillus subgen. Aspergillus</taxon>
    </lineage>
</organism>
<evidence type="ECO:0000256" key="2">
    <source>
        <dbReference type="ARBA" id="ARBA00023015"/>
    </source>
</evidence>
<keyword evidence="2" id="KW-0805">Transcription regulation</keyword>
<keyword evidence="6" id="KW-0812">Transmembrane</keyword>
<dbReference type="GO" id="GO:0000981">
    <property type="term" value="F:DNA-binding transcription factor activity, RNA polymerase II-specific"/>
    <property type="evidence" value="ECO:0007669"/>
    <property type="project" value="InterPro"/>
</dbReference>
<feature type="transmembrane region" description="Helical" evidence="6">
    <location>
        <begin position="407"/>
        <end position="429"/>
    </location>
</feature>
<accession>A0A1L9VJP6</accession>
<dbReference type="OrthoDB" id="1919336at2759"/>
<dbReference type="CDD" id="cd00067">
    <property type="entry name" value="GAL4"/>
    <property type="match status" value="1"/>
</dbReference>
<keyword evidence="5" id="KW-0539">Nucleus</keyword>
<dbReference type="VEuPathDB" id="FungiDB:ASPGLDRAFT_46963"/>
<dbReference type="GO" id="GO:0000976">
    <property type="term" value="F:transcription cis-regulatory region binding"/>
    <property type="evidence" value="ECO:0007669"/>
    <property type="project" value="TreeGrafter"/>
</dbReference>
<dbReference type="Gene3D" id="4.10.240.10">
    <property type="entry name" value="Zn(2)-C6 fungal-type DNA-binding domain"/>
    <property type="match status" value="1"/>
</dbReference>
<evidence type="ECO:0000256" key="6">
    <source>
        <dbReference type="SAM" id="Phobius"/>
    </source>
</evidence>
<evidence type="ECO:0000256" key="5">
    <source>
        <dbReference type="ARBA" id="ARBA00023242"/>
    </source>
</evidence>
<feature type="domain" description="Zn(2)-C6 fungal-type" evidence="7">
    <location>
        <begin position="18"/>
        <end position="48"/>
    </location>
</feature>
<dbReference type="SUPFAM" id="SSF57701">
    <property type="entry name" value="Zn2/Cys6 DNA-binding domain"/>
    <property type="match status" value="1"/>
</dbReference>
<dbReference type="PROSITE" id="PS50048">
    <property type="entry name" value="ZN2_CY6_FUNGAL_2"/>
    <property type="match status" value="1"/>
</dbReference>
<dbReference type="GeneID" id="34462821"/>
<protein>
    <recommendedName>
        <fullName evidence="7">Zn(2)-C6 fungal-type domain-containing protein</fullName>
    </recommendedName>
</protein>
<proteinExistence type="predicted"/>
<evidence type="ECO:0000256" key="3">
    <source>
        <dbReference type="ARBA" id="ARBA00023125"/>
    </source>
</evidence>